<dbReference type="Pfam" id="PF00899">
    <property type="entry name" value="ThiF"/>
    <property type="match status" value="1"/>
</dbReference>
<dbReference type="Gene3D" id="3.40.50.720">
    <property type="entry name" value="NAD(P)-binding Rossmann-like Domain"/>
    <property type="match status" value="1"/>
</dbReference>
<dbReference type="SUPFAM" id="SSF69572">
    <property type="entry name" value="Activating enzymes of the ubiquitin-like proteins"/>
    <property type="match status" value="1"/>
</dbReference>
<dbReference type="InterPro" id="IPR000594">
    <property type="entry name" value="ThiF_NAD_FAD-bd"/>
</dbReference>
<dbReference type="PANTHER" id="PTHR10953">
    <property type="entry name" value="UBIQUITIN-ACTIVATING ENZYME E1"/>
    <property type="match status" value="1"/>
</dbReference>
<dbReference type="GO" id="GO:0008641">
    <property type="term" value="F:ubiquitin-like modifier activating enzyme activity"/>
    <property type="evidence" value="ECO:0007669"/>
    <property type="project" value="InterPro"/>
</dbReference>
<dbReference type="GO" id="GO:0016779">
    <property type="term" value="F:nucleotidyltransferase activity"/>
    <property type="evidence" value="ECO:0007669"/>
    <property type="project" value="TreeGrafter"/>
</dbReference>
<proteinExistence type="predicted"/>
<name>A0A4S4NTH7_9BACT</name>
<dbReference type="AlphaFoldDB" id="A0A4S4NTH7"/>
<dbReference type="PANTHER" id="PTHR10953:SF102">
    <property type="entry name" value="ADENYLYLTRANSFERASE AND SULFURTRANSFERASE MOCS3"/>
    <property type="match status" value="1"/>
</dbReference>
<dbReference type="CDD" id="cd00757">
    <property type="entry name" value="ThiF_MoeB_HesA_family"/>
    <property type="match status" value="1"/>
</dbReference>
<reference evidence="2 3" key="1">
    <citation type="submission" date="2019-04" db="EMBL/GenBank/DDBJ databases">
        <title>Lewinella litorea sp. nov., isolated from a marine sand.</title>
        <authorList>
            <person name="Yoon J.-H."/>
        </authorList>
    </citation>
    <scope>NUCLEOTIDE SEQUENCE [LARGE SCALE GENOMIC DNA]</scope>
    <source>
        <strain evidence="2 3">HSMS-39</strain>
    </source>
</reference>
<protein>
    <recommendedName>
        <fullName evidence="1">THIF-type NAD/FAD binding fold domain-containing protein</fullName>
    </recommendedName>
</protein>
<gene>
    <name evidence="2" type="ORF">E4021_04040</name>
</gene>
<dbReference type="InterPro" id="IPR035985">
    <property type="entry name" value="Ubiquitin-activating_enz"/>
</dbReference>
<sequence>MPAWRPSRSTTCARRCRTTSRFRTCASKASGAGKAITTVAEDRYARQTVLPEIGKEGQARLAAARVVIVGCGGLGSPAAAYLAGSGVGALRLVDGDRPETTNLHRQVFYAEGEDDDKVTQLKAHLQRLNPSVKVSAVAKHLTAANARPLLTGANLVLDCTDDARTKHLLNDACVYLGVPLLYAAAQGYSGYLALFENKPGGIHLRDVYPAPDPSLPDCATAGVLPTAVGIVALLQANAALCYLLGIGDPPIDRLLTYHALDNTQHRIKLQKTYQGEIPIPWATTNGETDRAALEVVSETLTPPGYDGIFSMLSETREPALPAGVQRLDQRNPLGQCLEIMEEGGKYLLYCNSGKLSLVLAAQIKKERPGVEVVSLRGGVQGI</sequence>
<evidence type="ECO:0000313" key="2">
    <source>
        <dbReference type="EMBL" id="THH41768.1"/>
    </source>
</evidence>
<dbReference type="GO" id="GO:0008146">
    <property type="term" value="F:sulfotransferase activity"/>
    <property type="evidence" value="ECO:0007669"/>
    <property type="project" value="TreeGrafter"/>
</dbReference>
<dbReference type="GO" id="GO:0005829">
    <property type="term" value="C:cytosol"/>
    <property type="evidence" value="ECO:0007669"/>
    <property type="project" value="TreeGrafter"/>
</dbReference>
<keyword evidence="3" id="KW-1185">Reference proteome</keyword>
<comment type="caution">
    <text evidence="2">The sequence shown here is derived from an EMBL/GenBank/DDBJ whole genome shotgun (WGS) entry which is preliminary data.</text>
</comment>
<dbReference type="EMBL" id="SRSF01000001">
    <property type="protein sequence ID" value="THH41768.1"/>
    <property type="molecule type" value="Genomic_DNA"/>
</dbReference>
<evidence type="ECO:0000313" key="3">
    <source>
        <dbReference type="Proteomes" id="UP000308528"/>
    </source>
</evidence>
<feature type="domain" description="THIF-type NAD/FAD binding fold" evidence="1">
    <location>
        <begin position="44"/>
        <end position="270"/>
    </location>
</feature>
<dbReference type="OrthoDB" id="9804286at2"/>
<evidence type="ECO:0000259" key="1">
    <source>
        <dbReference type="Pfam" id="PF00899"/>
    </source>
</evidence>
<dbReference type="Proteomes" id="UP000308528">
    <property type="component" value="Unassembled WGS sequence"/>
</dbReference>
<dbReference type="InterPro" id="IPR045886">
    <property type="entry name" value="ThiF/MoeB/HesA"/>
</dbReference>
<dbReference type="GO" id="GO:0004792">
    <property type="term" value="F:thiosulfate-cyanide sulfurtransferase activity"/>
    <property type="evidence" value="ECO:0007669"/>
    <property type="project" value="TreeGrafter"/>
</dbReference>
<organism evidence="2 3">
    <name type="scientific">Neolewinella litorea</name>
    <dbReference type="NCBI Taxonomy" id="2562452"/>
    <lineage>
        <taxon>Bacteria</taxon>
        <taxon>Pseudomonadati</taxon>
        <taxon>Bacteroidota</taxon>
        <taxon>Saprospiria</taxon>
        <taxon>Saprospirales</taxon>
        <taxon>Lewinellaceae</taxon>
        <taxon>Neolewinella</taxon>
    </lineage>
</organism>
<accession>A0A4S4NTH7</accession>